<accession>A0ABD5VGJ4</accession>
<evidence type="ECO:0000313" key="3">
    <source>
        <dbReference type="Proteomes" id="UP001596395"/>
    </source>
</evidence>
<gene>
    <name evidence="2" type="ORF">ACFQGB_15090</name>
</gene>
<dbReference type="InterPro" id="IPR013096">
    <property type="entry name" value="Cupin_2"/>
</dbReference>
<dbReference type="InterPro" id="IPR014710">
    <property type="entry name" value="RmlC-like_jellyroll"/>
</dbReference>
<dbReference type="AlphaFoldDB" id="A0ABD5VGJ4"/>
<organism evidence="2 3">
    <name type="scientific">Halorubellus litoreus</name>
    <dbReference type="NCBI Taxonomy" id="755308"/>
    <lineage>
        <taxon>Archaea</taxon>
        <taxon>Methanobacteriati</taxon>
        <taxon>Methanobacteriota</taxon>
        <taxon>Stenosarchaea group</taxon>
        <taxon>Halobacteria</taxon>
        <taxon>Halobacteriales</taxon>
        <taxon>Halorubellaceae</taxon>
        <taxon>Halorubellus</taxon>
    </lineage>
</organism>
<feature type="domain" description="Cupin type-2" evidence="1">
    <location>
        <begin position="27"/>
        <end position="89"/>
    </location>
</feature>
<comment type="caution">
    <text evidence="2">The sequence shown here is derived from an EMBL/GenBank/DDBJ whole genome shotgun (WGS) entry which is preliminary data.</text>
</comment>
<keyword evidence="3" id="KW-1185">Reference proteome</keyword>
<dbReference type="Pfam" id="PF07883">
    <property type="entry name" value="Cupin_2"/>
    <property type="match status" value="1"/>
</dbReference>
<dbReference type="Gene3D" id="2.60.120.10">
    <property type="entry name" value="Jelly Rolls"/>
    <property type="match status" value="1"/>
</dbReference>
<dbReference type="RefSeq" id="WP_336351142.1">
    <property type="nucleotide sequence ID" value="NZ_JAZAQL010000003.1"/>
</dbReference>
<dbReference type="InterPro" id="IPR011051">
    <property type="entry name" value="RmlC_Cupin_sf"/>
</dbReference>
<evidence type="ECO:0000313" key="2">
    <source>
        <dbReference type="EMBL" id="MFC6954186.1"/>
    </source>
</evidence>
<sequence length="99" mass="10302">MEQVTLDDLDGRPHAAVFESGPKTVRLVLDAGDGVAAHTHPGKDVLFHVLDGEMEVALDDESTTVAAGDVLRFDGEREVAPTALTDARALVVLAPGADG</sequence>
<evidence type="ECO:0000259" key="1">
    <source>
        <dbReference type="Pfam" id="PF07883"/>
    </source>
</evidence>
<reference evidence="2 3" key="1">
    <citation type="journal article" date="2019" name="Int. J. Syst. Evol. Microbiol.">
        <title>The Global Catalogue of Microorganisms (GCM) 10K type strain sequencing project: providing services to taxonomists for standard genome sequencing and annotation.</title>
        <authorList>
            <consortium name="The Broad Institute Genomics Platform"/>
            <consortium name="The Broad Institute Genome Sequencing Center for Infectious Disease"/>
            <person name="Wu L."/>
            <person name="Ma J."/>
        </authorList>
    </citation>
    <scope>NUCLEOTIDE SEQUENCE [LARGE SCALE GENOMIC DNA]</scope>
    <source>
        <strain evidence="2 3">GX26</strain>
    </source>
</reference>
<proteinExistence type="predicted"/>
<dbReference type="SUPFAM" id="SSF51182">
    <property type="entry name" value="RmlC-like cupins"/>
    <property type="match status" value="1"/>
</dbReference>
<dbReference type="Proteomes" id="UP001596395">
    <property type="component" value="Unassembled WGS sequence"/>
</dbReference>
<dbReference type="EMBL" id="JBHSXN010000003">
    <property type="protein sequence ID" value="MFC6954186.1"/>
    <property type="molecule type" value="Genomic_DNA"/>
</dbReference>
<protein>
    <submittedName>
        <fullName evidence="2">Cupin domain-containing protein</fullName>
    </submittedName>
</protein>
<name>A0ABD5VGJ4_9EURY</name>